<evidence type="ECO:0000256" key="6">
    <source>
        <dbReference type="RuleBase" id="RU000304"/>
    </source>
</evidence>
<dbReference type="EC" id="2.7.11.1" evidence="1"/>
<dbReference type="InterPro" id="IPR000719">
    <property type="entry name" value="Prot_kinase_dom"/>
</dbReference>
<evidence type="ECO:0000256" key="5">
    <source>
        <dbReference type="PROSITE-ProRule" id="PRU10141"/>
    </source>
</evidence>
<reference evidence="10 11" key="2">
    <citation type="submission" date="2024-05" db="EMBL/GenBank/DDBJ databases">
        <authorList>
            <person name="Chen Y."/>
            <person name="Shah S."/>
            <person name="Dougan E. K."/>
            <person name="Thang M."/>
            <person name="Chan C."/>
        </authorList>
    </citation>
    <scope>NUCLEOTIDE SEQUENCE [LARGE SCALE GENOMIC DNA]</scope>
</reference>
<dbReference type="GO" id="GO:0005524">
    <property type="term" value="F:ATP binding"/>
    <property type="evidence" value="ECO:0007669"/>
    <property type="project" value="UniProtKB-UniRule"/>
</dbReference>
<feature type="domain" description="Protein kinase" evidence="8">
    <location>
        <begin position="39"/>
        <end position="304"/>
    </location>
</feature>
<comment type="similarity">
    <text evidence="6">Belongs to the protein kinase superfamily.</text>
</comment>
<evidence type="ECO:0000256" key="2">
    <source>
        <dbReference type="ARBA" id="ARBA00022741"/>
    </source>
</evidence>
<proteinExistence type="inferred from homology"/>
<dbReference type="PROSITE" id="PS00108">
    <property type="entry name" value="PROTEIN_KINASE_ST"/>
    <property type="match status" value="1"/>
</dbReference>
<keyword evidence="11" id="KW-1185">Reference proteome</keyword>
<evidence type="ECO:0000256" key="3">
    <source>
        <dbReference type="ARBA" id="ARBA00022840"/>
    </source>
</evidence>
<feature type="binding site" evidence="5">
    <location>
        <position position="68"/>
    </location>
    <ligand>
        <name>ATP</name>
        <dbReference type="ChEBI" id="CHEBI:30616"/>
    </ligand>
</feature>
<keyword evidence="6" id="KW-0723">Serine/threonine-protein kinase</keyword>
<evidence type="ECO:0000256" key="1">
    <source>
        <dbReference type="ARBA" id="ARBA00012513"/>
    </source>
</evidence>
<dbReference type="InterPro" id="IPR008271">
    <property type="entry name" value="Ser/Thr_kinase_AS"/>
</dbReference>
<dbReference type="PROSITE" id="PS50011">
    <property type="entry name" value="PROTEIN_KINASE_DOM"/>
    <property type="match status" value="1"/>
</dbReference>
<dbReference type="AlphaFoldDB" id="A0A9P1FZR4"/>
<keyword evidence="3 5" id="KW-0067">ATP-binding</keyword>
<dbReference type="SUPFAM" id="SSF56112">
    <property type="entry name" value="Protein kinase-like (PK-like)"/>
    <property type="match status" value="1"/>
</dbReference>
<dbReference type="GO" id="GO:0004674">
    <property type="term" value="F:protein serine/threonine kinase activity"/>
    <property type="evidence" value="ECO:0007669"/>
    <property type="project" value="UniProtKB-KW"/>
</dbReference>
<dbReference type="SMART" id="SM00220">
    <property type="entry name" value="S_TKc"/>
    <property type="match status" value="1"/>
</dbReference>
<evidence type="ECO:0000313" key="11">
    <source>
        <dbReference type="Proteomes" id="UP001152797"/>
    </source>
</evidence>
<dbReference type="PROSITE" id="PS00107">
    <property type="entry name" value="PROTEIN_KINASE_ATP"/>
    <property type="match status" value="1"/>
</dbReference>
<dbReference type="PANTHER" id="PTHR11909">
    <property type="entry name" value="CASEIN KINASE-RELATED"/>
    <property type="match status" value="1"/>
</dbReference>
<dbReference type="EMBL" id="CAMXCT020001979">
    <property type="protein sequence ID" value="CAL1148013.1"/>
    <property type="molecule type" value="Genomic_DNA"/>
</dbReference>
<keyword evidence="2 5" id="KW-0547">Nucleotide-binding</keyword>
<reference evidence="9" key="1">
    <citation type="submission" date="2022-10" db="EMBL/GenBank/DDBJ databases">
        <authorList>
            <person name="Chen Y."/>
            <person name="Dougan E. K."/>
            <person name="Chan C."/>
            <person name="Rhodes N."/>
            <person name="Thang M."/>
        </authorList>
    </citation>
    <scope>NUCLEOTIDE SEQUENCE</scope>
</reference>
<sequence length="304" mass="34436">MGSVRPQADWEEGQLVPPDESSEASDGRPPVPKSVAGRFQILRKLGSGSYSVVHLAFDKKENQLVAVKFEWQNAEKTDKLLKEAELCEVFGPHSPRTTSVMWVGSKGEYDIMAMGLLGPSLEDVFMKKCHRKFSLKTVLMMAEQMIDCIEFVHSHKVIHRDIKPSNFVLGPKGQHDKIYIVDFGLAKYFRGADGRHIPMVKKSGMTGTARYTTVNLHQGLEPSRRDDLGSIGYVLLYFLRGQLPWQGINHRDKKKRKKRIGKKKASTSHEKLCRGFPKELVQYLEYCDGLGFEAPCRRPSPRGF</sequence>
<dbReference type="EMBL" id="CAMXCT030001979">
    <property type="protein sequence ID" value="CAL4781950.1"/>
    <property type="molecule type" value="Genomic_DNA"/>
</dbReference>
<evidence type="ECO:0000256" key="7">
    <source>
        <dbReference type="SAM" id="MobiDB-lite"/>
    </source>
</evidence>
<dbReference type="InterPro" id="IPR017441">
    <property type="entry name" value="Protein_kinase_ATP_BS"/>
</dbReference>
<dbReference type="Gene3D" id="1.10.510.10">
    <property type="entry name" value="Transferase(Phosphotransferase) domain 1"/>
    <property type="match status" value="1"/>
</dbReference>
<evidence type="ECO:0000313" key="9">
    <source>
        <dbReference type="EMBL" id="CAI3994638.1"/>
    </source>
</evidence>
<comment type="caution">
    <text evidence="9">The sequence shown here is derived from an EMBL/GenBank/DDBJ whole genome shotgun (WGS) entry which is preliminary data.</text>
</comment>
<keyword evidence="10" id="KW-0418">Kinase</keyword>
<dbReference type="InterPro" id="IPR011009">
    <property type="entry name" value="Kinase-like_dom_sf"/>
</dbReference>
<organism evidence="9">
    <name type="scientific">Cladocopium goreaui</name>
    <dbReference type="NCBI Taxonomy" id="2562237"/>
    <lineage>
        <taxon>Eukaryota</taxon>
        <taxon>Sar</taxon>
        <taxon>Alveolata</taxon>
        <taxon>Dinophyceae</taxon>
        <taxon>Suessiales</taxon>
        <taxon>Symbiodiniaceae</taxon>
        <taxon>Cladocopium</taxon>
    </lineage>
</organism>
<dbReference type="EMBL" id="CAMXCT010001979">
    <property type="protein sequence ID" value="CAI3994638.1"/>
    <property type="molecule type" value="Genomic_DNA"/>
</dbReference>
<dbReference type="Proteomes" id="UP001152797">
    <property type="component" value="Unassembled WGS sequence"/>
</dbReference>
<dbReference type="Pfam" id="PF00069">
    <property type="entry name" value="Pkinase"/>
    <property type="match status" value="1"/>
</dbReference>
<dbReference type="CDD" id="cd14016">
    <property type="entry name" value="STKc_CK1"/>
    <property type="match status" value="1"/>
</dbReference>
<feature type="region of interest" description="Disordered" evidence="7">
    <location>
        <begin position="1"/>
        <end position="31"/>
    </location>
</feature>
<dbReference type="InterPro" id="IPR050235">
    <property type="entry name" value="CK1_Ser-Thr_kinase"/>
</dbReference>
<gene>
    <name evidence="9" type="ORF">C1SCF055_LOCUS21273</name>
</gene>
<keyword evidence="10" id="KW-0808">Transferase</keyword>
<accession>A0A9P1FZR4</accession>
<evidence type="ECO:0000259" key="8">
    <source>
        <dbReference type="PROSITE" id="PS50011"/>
    </source>
</evidence>
<protein>
    <recommendedName>
        <fullName evidence="4">Casein kinase I</fullName>
        <ecNumber evidence="1">2.7.11.1</ecNumber>
    </recommendedName>
</protein>
<evidence type="ECO:0000256" key="4">
    <source>
        <dbReference type="ARBA" id="ARBA00023860"/>
    </source>
</evidence>
<dbReference type="OrthoDB" id="414204at2759"/>
<evidence type="ECO:0000313" key="10">
    <source>
        <dbReference type="EMBL" id="CAL4781950.1"/>
    </source>
</evidence>
<name>A0A9P1FZR4_9DINO</name>